<keyword evidence="5" id="KW-0378">Hydrolase</keyword>
<dbReference type="PROSITE" id="PS51762">
    <property type="entry name" value="GH16_2"/>
    <property type="match status" value="1"/>
</dbReference>
<dbReference type="Gene3D" id="2.60.120.200">
    <property type="match status" value="1"/>
</dbReference>
<dbReference type="InterPro" id="IPR013783">
    <property type="entry name" value="Ig-like_fold"/>
</dbReference>
<name>A0A4R0GWN7_9ACTN</name>
<organism evidence="5 6">
    <name type="scientific">Kribbella soli</name>
    <dbReference type="NCBI Taxonomy" id="1124743"/>
    <lineage>
        <taxon>Bacteria</taxon>
        <taxon>Bacillati</taxon>
        <taxon>Actinomycetota</taxon>
        <taxon>Actinomycetes</taxon>
        <taxon>Propionibacteriales</taxon>
        <taxon>Kribbellaceae</taxon>
        <taxon>Kribbella</taxon>
    </lineage>
</organism>
<comment type="caution">
    <text evidence="5">The sequence shown here is derived from an EMBL/GenBank/DDBJ whole genome shotgun (WGS) entry which is preliminary data.</text>
</comment>
<dbReference type="EMBL" id="SJJZ01000006">
    <property type="protein sequence ID" value="TCC01598.1"/>
    <property type="molecule type" value="Genomic_DNA"/>
</dbReference>
<dbReference type="AlphaFoldDB" id="A0A4R0GWN7"/>
<dbReference type="Pfam" id="PF00722">
    <property type="entry name" value="Glyco_hydro_16"/>
    <property type="match status" value="1"/>
</dbReference>
<sequence length="1003" mass="107201">MKVRKSVHAGIVAVLLAAGLVNTPPASSVPASSVEATPVLPVPGYQLAWSDEFDGARLDTGSWFYREGEKAICSNNPGNVSVADGSLRIALKREDRNGMPYTCGGVISQKTFGYGYYETRAKLWGDQGFHSAFWTTGLSDYVPDTPQYKGPNNRVNEIDGFEVDSHAPDVFSQVSHWFVPQHVGNPGGVYRGPDSSDGYHVYGFEWTPTQVRYFIDGQLTRVLPKPGPHGLQNIWLTTLGFTAPVDETNLPGETAWDYFRYYAPVQPDADVSAGTVVVDNGDSGYAESGRWTDDVTDGHHQTFGFQDKDVRRTDDPTASAAWRPQLPAKQSYEVFVWNPSFLHTGQKAARYTVSHDGGQTAAVVNQDSAGQQWVSLGAYRMTPGRGQGVRVTSDPAGSGTLRADAVKFVPAVVVDNDQTGYSEQGPWQSSSSVTGWRGQDTRWSGDPAATARWAPTLPRSTTYDVYAWIPDGRQDSETRIGVTDPGYTESGAWAASSLTGWDGTATRTTNDTKATAEWRPELPIAGRYEVSAWVPNDAISTTAARYTVDHPGGQSSVEVDQTTGGKQWVSLGTYDFAAGTAGRVTIANAAGRGYLRTNVVRFVRVGADEATPPTYTVTHAGGVSTVAPDLSLGVDRWVKLGNFAFEAGSKGSVTVSASGGVVRADAVKFLAAPARNQLPSAPNAVTAFVQPNPSNGDQVLQVRWLPTGAIGYHVYLDGNRVTWQPVRGGSFRMYELLAGQTHRVTMTSVDRTGKESAPSTPFVVRVPVDKVPPATPAQVSAEATNGGAVLYWPQSTEVDLHGYNVYVDGRRITDVPTGNPADAQSRALGFPVPDLTNDVTHTLAVTVVDQSGNESKPATVPVTPKPMAVVGITDPGYTETGTWSGSSVAGWQGTSTRTSNIATATADWRPTLETSGEYDVYAWVPNHLNSTTAARYTVTHASGSDATTLDQTTGGARWILLGRYPFTAGTTAHITLTNAAGTGWLRTSAVKFVPATSGLGGAR</sequence>
<dbReference type="Gene3D" id="2.60.40.10">
    <property type="entry name" value="Immunoglobulins"/>
    <property type="match status" value="2"/>
</dbReference>
<feature type="signal peptide" evidence="3">
    <location>
        <begin position="1"/>
        <end position="28"/>
    </location>
</feature>
<feature type="domain" description="GH16" evidence="4">
    <location>
        <begin position="35"/>
        <end position="267"/>
    </location>
</feature>
<dbReference type="PANTHER" id="PTHR10963">
    <property type="entry name" value="GLYCOSYL HYDROLASE-RELATED"/>
    <property type="match status" value="1"/>
</dbReference>
<dbReference type="InterPro" id="IPR013320">
    <property type="entry name" value="ConA-like_dom_sf"/>
</dbReference>
<gene>
    <name evidence="5" type="ORF">E0H45_39550</name>
</gene>
<keyword evidence="6" id="KW-1185">Reference proteome</keyword>
<reference evidence="5 6" key="1">
    <citation type="submission" date="2019-02" db="EMBL/GenBank/DDBJ databases">
        <title>Kribbella capetownensis sp. nov. and Kribbella speibonae sp. nov., isolated from soil.</title>
        <authorList>
            <person name="Curtis S.M."/>
            <person name="Norton I."/>
            <person name="Everest G.J."/>
            <person name="Meyers P.R."/>
        </authorList>
    </citation>
    <scope>NUCLEOTIDE SEQUENCE [LARGE SCALE GENOMIC DNA]</scope>
    <source>
        <strain evidence="5 6">KCTC 29219</strain>
    </source>
</reference>
<accession>A0A4R0GWN7</accession>
<dbReference type="GO" id="GO:0004553">
    <property type="term" value="F:hydrolase activity, hydrolyzing O-glycosyl compounds"/>
    <property type="evidence" value="ECO:0007669"/>
    <property type="project" value="InterPro"/>
</dbReference>
<dbReference type="GO" id="GO:0005975">
    <property type="term" value="P:carbohydrate metabolic process"/>
    <property type="evidence" value="ECO:0007669"/>
    <property type="project" value="InterPro"/>
</dbReference>
<evidence type="ECO:0000259" key="4">
    <source>
        <dbReference type="PROSITE" id="PS51762"/>
    </source>
</evidence>
<feature type="chain" id="PRO_5039355300" evidence="3">
    <location>
        <begin position="29"/>
        <end position="1003"/>
    </location>
</feature>
<dbReference type="InterPro" id="IPR050546">
    <property type="entry name" value="Glycosyl_Hydrlase_16"/>
</dbReference>
<evidence type="ECO:0000256" key="2">
    <source>
        <dbReference type="SAM" id="MobiDB-lite"/>
    </source>
</evidence>
<dbReference type="Proteomes" id="UP000292346">
    <property type="component" value="Unassembled WGS sequence"/>
</dbReference>
<dbReference type="InterPro" id="IPR000757">
    <property type="entry name" value="Beta-glucanase-like"/>
</dbReference>
<evidence type="ECO:0000313" key="5">
    <source>
        <dbReference type="EMBL" id="TCC01598.1"/>
    </source>
</evidence>
<comment type="similarity">
    <text evidence="1">Belongs to the glycosyl hydrolase 16 family.</text>
</comment>
<dbReference type="OrthoDB" id="3796513at2"/>
<dbReference type="RefSeq" id="WP_131347497.1">
    <property type="nucleotide sequence ID" value="NZ_SJJZ01000006.1"/>
</dbReference>
<protein>
    <submittedName>
        <fullName evidence="5">Glycosyl hydrolase family protein</fullName>
    </submittedName>
</protein>
<feature type="region of interest" description="Disordered" evidence="2">
    <location>
        <begin position="419"/>
        <end position="452"/>
    </location>
</feature>
<dbReference type="Pfam" id="PF25275">
    <property type="entry name" value="Golvesin_C"/>
    <property type="match status" value="4"/>
</dbReference>
<dbReference type="InterPro" id="IPR033803">
    <property type="entry name" value="CBD-like_Golvesin-Xly"/>
</dbReference>
<keyword evidence="3" id="KW-0732">Signal</keyword>
<evidence type="ECO:0000313" key="6">
    <source>
        <dbReference type="Proteomes" id="UP000292346"/>
    </source>
</evidence>
<dbReference type="CDD" id="cd08023">
    <property type="entry name" value="GH16_laminarinase_like"/>
    <property type="match status" value="1"/>
</dbReference>
<evidence type="ECO:0000256" key="3">
    <source>
        <dbReference type="SAM" id="SignalP"/>
    </source>
</evidence>
<proteinExistence type="inferred from homology"/>
<evidence type="ECO:0000256" key="1">
    <source>
        <dbReference type="ARBA" id="ARBA00006865"/>
    </source>
</evidence>
<dbReference type="PANTHER" id="PTHR10963:SF55">
    <property type="entry name" value="GLYCOSIDE HYDROLASE FAMILY 16 PROTEIN"/>
    <property type="match status" value="1"/>
</dbReference>
<feature type="compositionally biased region" description="Polar residues" evidence="2">
    <location>
        <begin position="419"/>
        <end position="434"/>
    </location>
</feature>
<dbReference type="SUPFAM" id="SSF49899">
    <property type="entry name" value="Concanavalin A-like lectins/glucanases"/>
    <property type="match status" value="1"/>
</dbReference>